<protein>
    <submittedName>
        <fullName evidence="2">Putative GTP-binding protein Era</fullName>
    </submittedName>
</protein>
<evidence type="ECO:0000313" key="2">
    <source>
        <dbReference type="EMBL" id="AGM32835.1"/>
    </source>
</evidence>
<dbReference type="AlphaFoldDB" id="R4UNT3"/>
<dbReference type="SUPFAM" id="SSF52540">
    <property type="entry name" value="P-loop containing nucleoside triphosphate hydrolases"/>
    <property type="match status" value="1"/>
</dbReference>
<organism evidence="2">
    <name type="scientific">Coptotermes formosanus</name>
    <name type="common">Formosan subterranean termite</name>
    <dbReference type="NCBI Taxonomy" id="36987"/>
    <lineage>
        <taxon>Eukaryota</taxon>
        <taxon>Metazoa</taxon>
        <taxon>Ecdysozoa</taxon>
        <taxon>Arthropoda</taxon>
        <taxon>Hexapoda</taxon>
        <taxon>Insecta</taxon>
        <taxon>Pterygota</taxon>
        <taxon>Neoptera</taxon>
        <taxon>Polyneoptera</taxon>
        <taxon>Dictyoptera</taxon>
        <taxon>Blattodea</taxon>
        <taxon>Blattoidea</taxon>
        <taxon>Termitoidae</taxon>
        <taxon>Rhinotermitidae</taxon>
        <taxon>Coptotermes</taxon>
    </lineage>
</organism>
<reference evidence="2" key="1">
    <citation type="submission" date="2013-03" db="EMBL/GenBank/DDBJ databases">
        <title>Immune-Related transcriptome of Coptotermes formosanus Shiraki workers: the defense mechanism.</title>
        <authorList>
            <person name="Hussain A."/>
            <person name="Li Y.F."/>
            <person name="Wen S.Y."/>
        </authorList>
    </citation>
    <scope>NUCLEOTIDE SEQUENCE</scope>
</reference>
<feature type="compositionally biased region" description="Polar residues" evidence="1">
    <location>
        <begin position="98"/>
        <end position="107"/>
    </location>
</feature>
<dbReference type="GO" id="GO:0005525">
    <property type="term" value="F:GTP binding"/>
    <property type="evidence" value="ECO:0007669"/>
    <property type="project" value="InterPro"/>
</dbReference>
<dbReference type="Gene3D" id="3.40.50.300">
    <property type="entry name" value="P-loop containing nucleotide triphosphate hydrolases"/>
    <property type="match status" value="1"/>
</dbReference>
<dbReference type="InterPro" id="IPR027417">
    <property type="entry name" value="P-loop_NTPase"/>
</dbReference>
<dbReference type="GO" id="GO:0043024">
    <property type="term" value="F:ribosomal small subunit binding"/>
    <property type="evidence" value="ECO:0007669"/>
    <property type="project" value="TreeGrafter"/>
</dbReference>
<feature type="region of interest" description="Disordered" evidence="1">
    <location>
        <begin position="82"/>
        <end position="107"/>
    </location>
</feature>
<accession>R4UNT3</accession>
<evidence type="ECO:0000256" key="1">
    <source>
        <dbReference type="SAM" id="MobiDB-lite"/>
    </source>
</evidence>
<dbReference type="GO" id="GO:0005759">
    <property type="term" value="C:mitochondrial matrix"/>
    <property type="evidence" value="ECO:0007669"/>
    <property type="project" value="TreeGrafter"/>
</dbReference>
<feature type="compositionally biased region" description="Basic and acidic residues" evidence="1">
    <location>
        <begin position="84"/>
        <end position="96"/>
    </location>
</feature>
<dbReference type="GO" id="GO:0019843">
    <property type="term" value="F:rRNA binding"/>
    <property type="evidence" value="ECO:0007669"/>
    <property type="project" value="TreeGrafter"/>
</dbReference>
<sequence length="214" mass="24885">MLEADVIGVVHDVSNTWTRDRLDPKVLRLLYLYPKKHSFLILNKTDAVKTKRKLLDVVRFLTNNSLARQSKMSEHEPSLVIDYTESREQQTADGRHSQPLNSEMNSSQSLSELQIQRKVQNQKGWPNFSEVFMVSALLGDGMNDIKDYLLHISEPSPWLYPVSEFTDQPSETVIIILYDLSYWTIYHRRFPIISTQLSNILMLGQMEPCQQWSL</sequence>
<name>R4UNT3_COPFO</name>
<dbReference type="PANTHER" id="PTHR42698:SF1">
    <property type="entry name" value="GTPASE ERA, MITOCHONDRIAL"/>
    <property type="match status" value="1"/>
</dbReference>
<dbReference type="EMBL" id="KC741011">
    <property type="protein sequence ID" value="AGM32835.1"/>
    <property type="molecule type" value="mRNA"/>
</dbReference>
<dbReference type="GO" id="GO:0000028">
    <property type="term" value="P:ribosomal small subunit assembly"/>
    <property type="evidence" value="ECO:0007669"/>
    <property type="project" value="TreeGrafter"/>
</dbReference>
<dbReference type="InterPro" id="IPR005662">
    <property type="entry name" value="GTPase_Era-like"/>
</dbReference>
<dbReference type="PANTHER" id="PTHR42698">
    <property type="entry name" value="GTPASE ERA"/>
    <property type="match status" value="1"/>
</dbReference>
<proteinExistence type="evidence at transcript level"/>